<dbReference type="Gene3D" id="3.90.1200.10">
    <property type="match status" value="1"/>
</dbReference>
<accession>A0AAF5CRP9</accession>
<dbReference type="CDD" id="cd05157">
    <property type="entry name" value="ETNK_euk"/>
    <property type="match status" value="1"/>
</dbReference>
<evidence type="ECO:0000256" key="4">
    <source>
        <dbReference type="ARBA" id="ARBA00038211"/>
    </source>
</evidence>
<dbReference type="Gene3D" id="3.30.200.20">
    <property type="entry name" value="Phosphorylase Kinase, domain 1"/>
    <property type="match status" value="1"/>
</dbReference>
<proteinExistence type="inferred from homology"/>
<dbReference type="GO" id="GO:0005737">
    <property type="term" value="C:cytoplasm"/>
    <property type="evidence" value="ECO:0007669"/>
    <property type="project" value="TreeGrafter"/>
</dbReference>
<dbReference type="GO" id="GO:0004305">
    <property type="term" value="F:ethanolamine kinase activity"/>
    <property type="evidence" value="ECO:0007669"/>
    <property type="project" value="UniProtKB-EC"/>
</dbReference>
<dbReference type="Proteomes" id="UP000035681">
    <property type="component" value="Unplaced"/>
</dbReference>
<name>A0AAF5CRP9_STRER</name>
<evidence type="ECO:0000313" key="6">
    <source>
        <dbReference type="Proteomes" id="UP000035681"/>
    </source>
</evidence>
<comment type="pathway">
    <text evidence="3">Phospholipid metabolism; phosphatidylethanolamine biosynthesis; phosphatidylethanolamine from ethanolamine: step 1/3.</text>
</comment>
<dbReference type="Pfam" id="PF01633">
    <property type="entry name" value="Choline_kinase"/>
    <property type="match status" value="1"/>
</dbReference>
<keyword evidence="1" id="KW-0443">Lipid metabolism</keyword>
<sequence>MIVRKTHNIPSFQIELPLNDDNTLESLIINLSEQLFSEWKMYNKKISYFTNGITNKIVGIQVNDYSGSHPSHLIFRIFGKNTENFIDRDTELYNFQILNSVGLAGKVYAKFKNGIIVDYLDGETITINNVRHPKMSKKIAIALGKLHELNVNEGEQCPMIFDKLNNYFLIMQTTFDNKHYQTNFDNYFKNISIQDDYKKLIEYIKKDPCNLVFCHNDLLLSNILYDEIKDSIHFIDYEYAGVNYQLFDIGNHFNEWAGLESMNANLFPTDNQKRQFIRNYLQTLSNNQDLDKEIDKIMIKLPLYEAASHFFWSIWAIVQASNSLIDFDYIKYAIERYSFYKISLNRYEKKNNTIN</sequence>
<evidence type="ECO:0000256" key="2">
    <source>
        <dbReference type="ARBA" id="ARBA00023264"/>
    </source>
</evidence>
<dbReference type="EC" id="2.7.1.82" evidence="5"/>
<dbReference type="WBParaSite" id="TCONS_00000010.p1">
    <property type="protein sequence ID" value="TCONS_00000010.p1"/>
    <property type="gene ID" value="XLOC_000008"/>
</dbReference>
<keyword evidence="1" id="KW-0594">Phospholipid biosynthesis</keyword>
<comment type="similarity">
    <text evidence="4">Belongs to the choline/ethanolamine kinase family.</text>
</comment>
<protein>
    <recommendedName>
        <fullName evidence="5">ethanolamine kinase</fullName>
        <ecNumber evidence="5">2.7.1.82</ecNumber>
    </recommendedName>
</protein>
<dbReference type="GO" id="GO:0006646">
    <property type="term" value="P:phosphatidylethanolamine biosynthetic process"/>
    <property type="evidence" value="ECO:0007669"/>
    <property type="project" value="TreeGrafter"/>
</dbReference>
<organism evidence="6 7">
    <name type="scientific">Strongyloides stercoralis</name>
    <name type="common">Threadworm</name>
    <dbReference type="NCBI Taxonomy" id="6248"/>
    <lineage>
        <taxon>Eukaryota</taxon>
        <taxon>Metazoa</taxon>
        <taxon>Ecdysozoa</taxon>
        <taxon>Nematoda</taxon>
        <taxon>Chromadorea</taxon>
        <taxon>Rhabditida</taxon>
        <taxon>Tylenchina</taxon>
        <taxon>Panagrolaimomorpha</taxon>
        <taxon>Strongyloidoidea</taxon>
        <taxon>Strongyloididae</taxon>
        <taxon>Strongyloides</taxon>
    </lineage>
</organism>
<dbReference type="AlphaFoldDB" id="A0AAF5CRP9"/>
<evidence type="ECO:0000256" key="3">
    <source>
        <dbReference type="ARBA" id="ARBA00037883"/>
    </source>
</evidence>
<evidence type="ECO:0000313" key="7">
    <source>
        <dbReference type="WBParaSite" id="TCONS_00000010.p1"/>
    </source>
</evidence>
<dbReference type="PANTHER" id="PTHR22603">
    <property type="entry name" value="CHOLINE/ETHANOALAMINE KINASE"/>
    <property type="match status" value="1"/>
</dbReference>
<reference evidence="7" key="1">
    <citation type="submission" date="2024-02" db="UniProtKB">
        <authorList>
            <consortium name="WormBaseParasite"/>
        </authorList>
    </citation>
    <scope>IDENTIFICATION</scope>
</reference>
<evidence type="ECO:0000256" key="5">
    <source>
        <dbReference type="ARBA" id="ARBA00038874"/>
    </source>
</evidence>
<evidence type="ECO:0000256" key="1">
    <source>
        <dbReference type="ARBA" id="ARBA00023209"/>
    </source>
</evidence>
<dbReference type="SUPFAM" id="SSF56112">
    <property type="entry name" value="Protein kinase-like (PK-like)"/>
    <property type="match status" value="1"/>
</dbReference>
<dbReference type="PANTHER" id="PTHR22603:SF66">
    <property type="entry name" value="ETHANOLAMINE KINASE"/>
    <property type="match status" value="1"/>
</dbReference>
<keyword evidence="1" id="KW-0444">Lipid biosynthesis</keyword>
<keyword evidence="2" id="KW-1208">Phospholipid metabolism</keyword>
<keyword evidence="6" id="KW-1185">Reference proteome</keyword>
<dbReference type="InterPro" id="IPR011009">
    <property type="entry name" value="Kinase-like_dom_sf"/>
</dbReference>